<sequence>MVFREGTALFRLMLKLRRNSRCTTMTDSLFRTKQS</sequence>
<protein>
    <submittedName>
        <fullName evidence="1">Uncharacterized protein</fullName>
    </submittedName>
</protein>
<organism evidence="1 2">
    <name type="scientific">Acanthoscelides obtectus</name>
    <name type="common">Bean weevil</name>
    <name type="synonym">Bruchus obtectus</name>
    <dbReference type="NCBI Taxonomy" id="200917"/>
    <lineage>
        <taxon>Eukaryota</taxon>
        <taxon>Metazoa</taxon>
        <taxon>Ecdysozoa</taxon>
        <taxon>Arthropoda</taxon>
        <taxon>Hexapoda</taxon>
        <taxon>Insecta</taxon>
        <taxon>Pterygota</taxon>
        <taxon>Neoptera</taxon>
        <taxon>Endopterygota</taxon>
        <taxon>Coleoptera</taxon>
        <taxon>Polyphaga</taxon>
        <taxon>Cucujiformia</taxon>
        <taxon>Chrysomeloidea</taxon>
        <taxon>Chrysomelidae</taxon>
        <taxon>Bruchinae</taxon>
        <taxon>Bruchini</taxon>
        <taxon>Acanthoscelides</taxon>
    </lineage>
</organism>
<evidence type="ECO:0000313" key="1">
    <source>
        <dbReference type="EMBL" id="CAH1985273.1"/>
    </source>
</evidence>
<keyword evidence="2" id="KW-1185">Reference proteome</keyword>
<gene>
    <name evidence="1" type="ORF">ACAOBT_LOCUS16584</name>
</gene>
<dbReference type="AlphaFoldDB" id="A0A9P0PGI3"/>
<dbReference type="Proteomes" id="UP001152888">
    <property type="component" value="Unassembled WGS sequence"/>
</dbReference>
<comment type="caution">
    <text evidence="1">The sequence shown here is derived from an EMBL/GenBank/DDBJ whole genome shotgun (WGS) entry which is preliminary data.</text>
</comment>
<accession>A0A9P0PGI3</accession>
<name>A0A9P0PGI3_ACAOB</name>
<reference evidence="1" key="1">
    <citation type="submission" date="2022-03" db="EMBL/GenBank/DDBJ databases">
        <authorList>
            <person name="Sayadi A."/>
        </authorList>
    </citation>
    <scope>NUCLEOTIDE SEQUENCE</scope>
</reference>
<proteinExistence type="predicted"/>
<dbReference type="EMBL" id="CAKOFQ010006975">
    <property type="protein sequence ID" value="CAH1985273.1"/>
    <property type="molecule type" value="Genomic_DNA"/>
</dbReference>
<evidence type="ECO:0000313" key="2">
    <source>
        <dbReference type="Proteomes" id="UP001152888"/>
    </source>
</evidence>